<dbReference type="SUPFAM" id="SSF117281">
    <property type="entry name" value="Kelch motif"/>
    <property type="match status" value="1"/>
</dbReference>
<keyword evidence="5" id="KW-1185">Reference proteome</keyword>
<gene>
    <name evidence="4" type="ORF">EDS130_LOCUS40445</name>
    <name evidence="3" type="ORF">XAT740_LOCUS27150</name>
</gene>
<dbReference type="InterPro" id="IPR015915">
    <property type="entry name" value="Kelch-typ_b-propeller"/>
</dbReference>
<dbReference type="OrthoDB" id="10059915at2759"/>
<dbReference type="PANTHER" id="PTHR45632:SF27">
    <property type="entry name" value="KELCH-LIKE PROTEIN 9"/>
    <property type="match status" value="1"/>
</dbReference>
<proteinExistence type="predicted"/>
<dbReference type="SMART" id="SM00612">
    <property type="entry name" value="Kelch"/>
    <property type="match status" value="3"/>
</dbReference>
<keyword evidence="1" id="KW-0880">Kelch repeat</keyword>
<feature type="chain" id="PRO_5036412147" evidence="2">
    <location>
        <begin position="22"/>
        <end position="358"/>
    </location>
</feature>
<evidence type="ECO:0000313" key="6">
    <source>
        <dbReference type="Proteomes" id="UP000663852"/>
    </source>
</evidence>
<organism evidence="4 6">
    <name type="scientific">Adineta ricciae</name>
    <name type="common">Rotifer</name>
    <dbReference type="NCBI Taxonomy" id="249248"/>
    <lineage>
        <taxon>Eukaryota</taxon>
        <taxon>Metazoa</taxon>
        <taxon>Spiralia</taxon>
        <taxon>Gnathifera</taxon>
        <taxon>Rotifera</taxon>
        <taxon>Eurotatoria</taxon>
        <taxon>Bdelloidea</taxon>
        <taxon>Adinetida</taxon>
        <taxon>Adinetidae</taxon>
        <taxon>Adineta</taxon>
    </lineage>
</organism>
<evidence type="ECO:0000256" key="2">
    <source>
        <dbReference type="SAM" id="SignalP"/>
    </source>
</evidence>
<keyword evidence="2" id="KW-0732">Signal</keyword>
<dbReference type="Proteomes" id="UP000663852">
    <property type="component" value="Unassembled WGS sequence"/>
</dbReference>
<dbReference type="Gene3D" id="2.130.10.80">
    <property type="entry name" value="Galactose oxidase/kelch, beta-propeller"/>
    <property type="match status" value="1"/>
</dbReference>
<protein>
    <submittedName>
        <fullName evidence="4">Uncharacterized protein</fullName>
    </submittedName>
</protein>
<dbReference type="InterPro" id="IPR037293">
    <property type="entry name" value="Gal_Oxidase_central_sf"/>
</dbReference>
<reference evidence="4" key="1">
    <citation type="submission" date="2021-02" db="EMBL/GenBank/DDBJ databases">
        <authorList>
            <person name="Nowell W R."/>
        </authorList>
    </citation>
    <scope>NUCLEOTIDE SEQUENCE</scope>
</reference>
<evidence type="ECO:0000313" key="4">
    <source>
        <dbReference type="EMBL" id="CAF1465665.1"/>
    </source>
</evidence>
<dbReference type="Pfam" id="PF01344">
    <property type="entry name" value="Kelch_1"/>
    <property type="match status" value="1"/>
</dbReference>
<dbReference type="InterPro" id="IPR006652">
    <property type="entry name" value="Kelch_1"/>
</dbReference>
<name>A0A815QNN4_ADIRI</name>
<sequence length="358" mass="39298">MLRASLIELLFAFFLNSEVFSTNDYWKHARNMTNARMLHTSTFINGRDMVLITGGCSSSIDAFFASNGSIIHQGDMTTTRCDHTANLLPNGLLLIAGCSVGINIGYPIRDGCVADLYDPRSGQVKRTVNMSACRMRHTSSMIRSNNSTKVLLAGGYDGDHLASGDVFYVKNGTFQPVNNLMTEPRVYHTATVLPSEHVIIAGGCRNDGDCLDTLILYNSRLNRFIPLLPRLSVKRAFHTATYIPSIEAILFVSGGTFDLFDVPTLTFISNGTTLEDRADHTATLLVDGRVLIAGGSKNYGLTSCEIYNPLSNTFTSAAHMFIGRYWHTATLLPQTGAVFICGGRNLEDIFNSCELYFP</sequence>
<feature type="signal peptide" evidence="2">
    <location>
        <begin position="1"/>
        <end position="21"/>
    </location>
</feature>
<dbReference type="AlphaFoldDB" id="A0A815QNN4"/>
<evidence type="ECO:0000256" key="1">
    <source>
        <dbReference type="ARBA" id="ARBA00022441"/>
    </source>
</evidence>
<dbReference type="Proteomes" id="UP000663828">
    <property type="component" value="Unassembled WGS sequence"/>
</dbReference>
<dbReference type="Gene3D" id="2.120.10.80">
    <property type="entry name" value="Kelch-type beta propeller"/>
    <property type="match status" value="1"/>
</dbReference>
<evidence type="ECO:0000313" key="3">
    <source>
        <dbReference type="EMBL" id="CAF1268250.1"/>
    </source>
</evidence>
<comment type="caution">
    <text evidence="4">The sequence shown here is derived from an EMBL/GenBank/DDBJ whole genome shotgun (WGS) entry which is preliminary data.</text>
</comment>
<dbReference type="EMBL" id="CAJNOJ010000488">
    <property type="protein sequence ID" value="CAF1465665.1"/>
    <property type="molecule type" value="Genomic_DNA"/>
</dbReference>
<dbReference type="PANTHER" id="PTHR45632">
    <property type="entry name" value="LD33804P"/>
    <property type="match status" value="1"/>
</dbReference>
<accession>A0A815QNN4</accession>
<evidence type="ECO:0000313" key="5">
    <source>
        <dbReference type="Proteomes" id="UP000663828"/>
    </source>
</evidence>
<dbReference type="EMBL" id="CAJNOR010002249">
    <property type="protein sequence ID" value="CAF1268250.1"/>
    <property type="molecule type" value="Genomic_DNA"/>
</dbReference>